<dbReference type="Pfam" id="PF00491">
    <property type="entry name" value="Arginase"/>
    <property type="match status" value="1"/>
</dbReference>
<dbReference type="InterPro" id="IPR023696">
    <property type="entry name" value="Ureohydrolase_dom_sf"/>
</dbReference>
<dbReference type="GO" id="GO:0033389">
    <property type="term" value="P:putrescine biosynthetic process from arginine, via agmatine"/>
    <property type="evidence" value="ECO:0007669"/>
    <property type="project" value="TreeGrafter"/>
</dbReference>
<evidence type="ECO:0000256" key="1">
    <source>
        <dbReference type="ARBA" id="ARBA00009227"/>
    </source>
</evidence>
<feature type="binding site" evidence="4">
    <location>
        <position position="191"/>
    </location>
    <ligand>
        <name>Mn(2+)</name>
        <dbReference type="ChEBI" id="CHEBI:29035"/>
        <label>1</label>
    </ligand>
</feature>
<evidence type="ECO:0000256" key="4">
    <source>
        <dbReference type="PIRSR" id="PIRSR036979-1"/>
    </source>
</evidence>
<protein>
    <submittedName>
        <fullName evidence="6">Agmatinase</fullName>
        <ecNumber evidence="6">3.5.3.11</ecNumber>
    </submittedName>
</protein>
<dbReference type="PROSITE" id="PS01053">
    <property type="entry name" value="ARGINASE_1"/>
    <property type="match status" value="1"/>
</dbReference>
<sequence length="263" mass="28383">MSVTLHGFSWDASSSFARGAAQGPDVIRSALFTEMSSPYSLAGVDARKAITRYDFEALPEEPAKAREAITDRIKNTLNAGLRPLSLGGDHSVTYPILKAMKDQHGPVNILHIDAHPDLYPELDGDPFSHACPFYRAVEDGCVNTLVQVGLRSVPPESRIYGEKHGIVMLSADELEAIPFERLTAPLYVSIDLDGIDPAFAPGVSHPEPGGLTSREVIGLIDKLEAPLIGADVVELNPARDINMMTAYLAARLVKELAAKLNSD</sequence>
<comment type="cofactor">
    <cofactor evidence="4">
        <name>Mn(2+)</name>
        <dbReference type="ChEBI" id="CHEBI:29035"/>
    </cofactor>
    <text evidence="4">Binds 2 manganese ions per subunit.</text>
</comment>
<evidence type="ECO:0000256" key="2">
    <source>
        <dbReference type="ARBA" id="ARBA00022723"/>
    </source>
</evidence>
<keyword evidence="2 4" id="KW-0479">Metal-binding</keyword>
<dbReference type="InterPro" id="IPR006035">
    <property type="entry name" value="Ureohydrolase"/>
</dbReference>
<keyword evidence="7" id="KW-1185">Reference proteome</keyword>
<keyword evidence="3 5" id="KW-0378">Hydrolase</keyword>
<dbReference type="Gene3D" id="3.40.800.10">
    <property type="entry name" value="Ureohydrolase domain"/>
    <property type="match status" value="1"/>
</dbReference>
<dbReference type="RefSeq" id="WP_274491845.1">
    <property type="nucleotide sequence ID" value="NZ_CP118166.1"/>
</dbReference>
<feature type="binding site" evidence="4">
    <location>
        <position position="90"/>
    </location>
    <ligand>
        <name>Mn(2+)</name>
        <dbReference type="ChEBI" id="CHEBI:29035"/>
        <label>1</label>
    </ligand>
</feature>
<dbReference type="EMBL" id="CP118166">
    <property type="protein sequence ID" value="WDI30058.1"/>
    <property type="molecule type" value="Genomic_DNA"/>
</dbReference>
<feature type="binding site" evidence="4">
    <location>
        <position position="115"/>
    </location>
    <ligand>
        <name>Mn(2+)</name>
        <dbReference type="ChEBI" id="CHEBI:29035"/>
        <label>1</label>
    </ligand>
</feature>
<dbReference type="AlphaFoldDB" id="A0AAF0CET2"/>
<dbReference type="KEGG" id="hfl:PUV54_08810"/>
<dbReference type="SUPFAM" id="SSF52768">
    <property type="entry name" value="Arginase/deacetylase"/>
    <property type="match status" value="1"/>
</dbReference>
<dbReference type="GO" id="GO:0046872">
    <property type="term" value="F:metal ion binding"/>
    <property type="evidence" value="ECO:0007669"/>
    <property type="project" value="UniProtKB-KW"/>
</dbReference>
<dbReference type="CDD" id="cd11593">
    <property type="entry name" value="Agmatinase-like_2"/>
    <property type="match status" value="1"/>
</dbReference>
<gene>
    <name evidence="6" type="primary">speB</name>
    <name evidence="6" type="ORF">PUV54_08810</name>
</gene>
<evidence type="ECO:0000313" key="7">
    <source>
        <dbReference type="Proteomes" id="UP001214043"/>
    </source>
</evidence>
<feature type="binding site" evidence="4">
    <location>
        <position position="117"/>
    </location>
    <ligand>
        <name>Mn(2+)</name>
        <dbReference type="ChEBI" id="CHEBI:29035"/>
        <label>1</label>
    </ligand>
</feature>
<comment type="similarity">
    <text evidence="1">Belongs to the arginase family. Agmatinase subfamily.</text>
</comment>
<dbReference type="PIRSF" id="PIRSF036979">
    <property type="entry name" value="Arginase"/>
    <property type="match status" value="1"/>
</dbReference>
<evidence type="ECO:0000256" key="3">
    <source>
        <dbReference type="ARBA" id="ARBA00022801"/>
    </source>
</evidence>
<feature type="binding site" evidence="4">
    <location>
        <position position="113"/>
    </location>
    <ligand>
        <name>Mn(2+)</name>
        <dbReference type="ChEBI" id="CHEBI:29035"/>
        <label>1</label>
    </ligand>
</feature>
<proteinExistence type="inferred from homology"/>
<feature type="binding site" evidence="4">
    <location>
        <position position="193"/>
    </location>
    <ligand>
        <name>Mn(2+)</name>
        <dbReference type="ChEBI" id="CHEBI:29035"/>
        <label>1</label>
    </ligand>
</feature>
<organism evidence="6 7">
    <name type="scientific">Hyphococcus flavus</name>
    <dbReference type="NCBI Taxonomy" id="1866326"/>
    <lineage>
        <taxon>Bacteria</taxon>
        <taxon>Pseudomonadati</taxon>
        <taxon>Pseudomonadota</taxon>
        <taxon>Alphaproteobacteria</taxon>
        <taxon>Parvularculales</taxon>
        <taxon>Parvularculaceae</taxon>
        <taxon>Hyphococcus</taxon>
    </lineage>
</organism>
<dbReference type="EC" id="3.5.3.11" evidence="6"/>
<name>A0AAF0CET2_9PROT</name>
<keyword evidence="4" id="KW-0464">Manganese</keyword>
<dbReference type="Proteomes" id="UP001214043">
    <property type="component" value="Chromosome"/>
</dbReference>
<dbReference type="PANTHER" id="PTHR11358">
    <property type="entry name" value="ARGINASE/AGMATINASE"/>
    <property type="match status" value="1"/>
</dbReference>
<dbReference type="NCBIfam" id="TIGR01230">
    <property type="entry name" value="agmatinase"/>
    <property type="match status" value="1"/>
</dbReference>
<reference evidence="6" key="1">
    <citation type="submission" date="2023-02" db="EMBL/GenBank/DDBJ databases">
        <title>Genome sequence of Hyphococcus flavus.</title>
        <authorList>
            <person name="Rong J.-C."/>
            <person name="Zhao Q."/>
            <person name="Yi M."/>
            <person name="Wu J.-Y."/>
        </authorList>
    </citation>
    <scope>NUCLEOTIDE SEQUENCE</scope>
    <source>
        <strain evidence="6">MCCC 1K03223</strain>
    </source>
</reference>
<evidence type="ECO:0000256" key="5">
    <source>
        <dbReference type="RuleBase" id="RU003684"/>
    </source>
</evidence>
<dbReference type="PROSITE" id="PS51409">
    <property type="entry name" value="ARGINASE_2"/>
    <property type="match status" value="1"/>
</dbReference>
<dbReference type="InterPro" id="IPR005925">
    <property type="entry name" value="Agmatinase-rel"/>
</dbReference>
<accession>A0AAF0CET2</accession>
<dbReference type="PANTHER" id="PTHR11358:SF26">
    <property type="entry name" value="GUANIDINO ACID HYDROLASE, MITOCHONDRIAL"/>
    <property type="match status" value="1"/>
</dbReference>
<evidence type="ECO:0000313" key="6">
    <source>
        <dbReference type="EMBL" id="WDI30058.1"/>
    </source>
</evidence>
<dbReference type="InterPro" id="IPR020855">
    <property type="entry name" value="Ureohydrolase_Mn_BS"/>
</dbReference>
<dbReference type="GO" id="GO:0008783">
    <property type="term" value="F:agmatinase activity"/>
    <property type="evidence" value="ECO:0007669"/>
    <property type="project" value="UniProtKB-EC"/>
</dbReference>